<keyword evidence="1" id="KW-0378">Hydrolase</keyword>
<dbReference type="PANTHER" id="PTHR11280:SF5">
    <property type="entry name" value="GLUCOSAMINE-6-PHOSPHATE ISOMERASE"/>
    <property type="match status" value="1"/>
</dbReference>
<gene>
    <name evidence="3" type="ORF">SAMN03080594_102576</name>
</gene>
<name>A0A1M4YUC3_9FLAO</name>
<accession>A0A1M4YUC3</accession>
<dbReference type="EMBL" id="FQUX01000002">
    <property type="protein sequence ID" value="SHF09355.1"/>
    <property type="molecule type" value="Genomic_DNA"/>
</dbReference>
<dbReference type="Gene3D" id="3.40.50.1360">
    <property type="match status" value="1"/>
</dbReference>
<proteinExistence type="predicted"/>
<dbReference type="InterPro" id="IPR004547">
    <property type="entry name" value="Glucosamine6P_isomerase"/>
</dbReference>
<dbReference type="PROSITE" id="PS01161">
    <property type="entry name" value="GLC_GALNAC_ISOMERASE"/>
    <property type="match status" value="1"/>
</dbReference>
<evidence type="ECO:0000313" key="3">
    <source>
        <dbReference type="EMBL" id="SHF09355.1"/>
    </source>
</evidence>
<evidence type="ECO:0000259" key="2">
    <source>
        <dbReference type="Pfam" id="PF01182"/>
    </source>
</evidence>
<evidence type="ECO:0000313" key="4">
    <source>
        <dbReference type="Proteomes" id="UP000184406"/>
    </source>
</evidence>
<dbReference type="SUPFAM" id="SSF100950">
    <property type="entry name" value="NagB/RpiA/CoA transferase-like"/>
    <property type="match status" value="1"/>
</dbReference>
<dbReference type="GO" id="GO:0005975">
    <property type="term" value="P:carbohydrate metabolic process"/>
    <property type="evidence" value="ECO:0007669"/>
    <property type="project" value="InterPro"/>
</dbReference>
<dbReference type="Proteomes" id="UP000184406">
    <property type="component" value="Unassembled WGS sequence"/>
</dbReference>
<dbReference type="GO" id="GO:0019262">
    <property type="term" value="P:N-acetylneuraminate catabolic process"/>
    <property type="evidence" value="ECO:0007669"/>
    <property type="project" value="TreeGrafter"/>
</dbReference>
<keyword evidence="3" id="KW-0413">Isomerase</keyword>
<dbReference type="InterPro" id="IPR037171">
    <property type="entry name" value="NagB/RpiA_transferase-like"/>
</dbReference>
<dbReference type="InterPro" id="IPR006148">
    <property type="entry name" value="Glc/Gal-6P_isomerase"/>
</dbReference>
<reference evidence="4" key="1">
    <citation type="submission" date="2016-11" db="EMBL/GenBank/DDBJ databases">
        <authorList>
            <person name="Varghese N."/>
            <person name="Submissions S."/>
        </authorList>
    </citation>
    <scope>NUCLEOTIDE SEQUENCE [LARGE SCALE GENOMIC DNA]</scope>
    <source>
        <strain evidence="4">DSM 17539</strain>
    </source>
</reference>
<dbReference type="GO" id="GO:0042802">
    <property type="term" value="F:identical protein binding"/>
    <property type="evidence" value="ECO:0007669"/>
    <property type="project" value="TreeGrafter"/>
</dbReference>
<feature type="domain" description="Glucosamine/galactosamine-6-phosphate isomerase" evidence="2">
    <location>
        <begin position="57"/>
        <end position="249"/>
    </location>
</feature>
<keyword evidence="4" id="KW-1185">Reference proteome</keyword>
<dbReference type="AlphaFoldDB" id="A0A1M4YUC3"/>
<protein>
    <submittedName>
        <fullName evidence="3">Galactosamine-6-phosphate isomerase</fullName>
    </submittedName>
</protein>
<dbReference type="Pfam" id="PF01182">
    <property type="entry name" value="Glucosamine_iso"/>
    <property type="match status" value="1"/>
</dbReference>
<dbReference type="GO" id="GO:0006046">
    <property type="term" value="P:N-acetylglucosamine catabolic process"/>
    <property type="evidence" value="ECO:0007669"/>
    <property type="project" value="TreeGrafter"/>
</dbReference>
<dbReference type="GO" id="GO:0006043">
    <property type="term" value="P:glucosamine catabolic process"/>
    <property type="evidence" value="ECO:0007669"/>
    <property type="project" value="TreeGrafter"/>
</dbReference>
<sequence>MKTWAHLPDQCQIFVFYISLRKLMLGFVMNIHYCADYEGMSQMAFDSLLSNLKAEPKQLICTATGYSPTRLYEKLVESNKSDPKIFKEIKIIKLDEWGGTNGHYTSTNDYYLEEKLLEPLQIPRSNYLAFDSSPTDAKKECYRMENEIQEHGPIDICILGLGKNGHLGFNEPSKTLIPDCHIANLSESSLKHPMANKMQTRPTYGLTLGMANILKSKKIILLVTGPSKKKAIKKLLGREITTFLPASFLWLHPNVECFLDKSSL</sequence>
<organism evidence="3 4">
    <name type="scientific">Arenibacter palladensis</name>
    <dbReference type="NCBI Taxonomy" id="237373"/>
    <lineage>
        <taxon>Bacteria</taxon>
        <taxon>Pseudomonadati</taxon>
        <taxon>Bacteroidota</taxon>
        <taxon>Flavobacteriia</taxon>
        <taxon>Flavobacteriales</taxon>
        <taxon>Flavobacteriaceae</taxon>
        <taxon>Arenibacter</taxon>
    </lineage>
</organism>
<evidence type="ECO:0000256" key="1">
    <source>
        <dbReference type="ARBA" id="ARBA00022801"/>
    </source>
</evidence>
<dbReference type="PANTHER" id="PTHR11280">
    <property type="entry name" value="GLUCOSAMINE-6-PHOSPHATE ISOMERASE"/>
    <property type="match status" value="1"/>
</dbReference>
<dbReference type="GO" id="GO:0016853">
    <property type="term" value="F:isomerase activity"/>
    <property type="evidence" value="ECO:0007669"/>
    <property type="project" value="UniProtKB-KW"/>
</dbReference>
<dbReference type="OrthoDB" id="9791139at2"/>
<dbReference type="GO" id="GO:0005829">
    <property type="term" value="C:cytosol"/>
    <property type="evidence" value="ECO:0007669"/>
    <property type="project" value="TreeGrafter"/>
</dbReference>
<dbReference type="InterPro" id="IPR018321">
    <property type="entry name" value="Glucosamine6P_isomerase_CS"/>
</dbReference>
<dbReference type="GO" id="GO:0004342">
    <property type="term" value="F:glucosamine-6-phosphate deaminase activity"/>
    <property type="evidence" value="ECO:0007669"/>
    <property type="project" value="InterPro"/>
</dbReference>